<comment type="subcellular location">
    <subcellularLocation>
        <location evidence="1">Mitochondrion membrane</location>
        <topology evidence="1">Multi-pass membrane protein</topology>
    </subcellularLocation>
</comment>
<keyword evidence="5" id="KW-0677">Repeat</keyword>
<dbReference type="InterPro" id="IPR050567">
    <property type="entry name" value="Mitochondrial_Carrier"/>
</dbReference>
<evidence type="ECO:0000313" key="11">
    <source>
        <dbReference type="EMBL" id="KAF0852413.1"/>
    </source>
</evidence>
<reference evidence="11" key="1">
    <citation type="submission" date="2019-09" db="EMBL/GenBank/DDBJ databases">
        <title>The Mitochondrial Proteome of the Jakobid, Andalucia godoyi, a Protist With the Most Gene-Rich and Bacteria-Like Mitochondrial Genome.</title>
        <authorList>
            <person name="Gray M.W."/>
            <person name="Burger G."/>
            <person name="Derelle R."/>
            <person name="Klimes V."/>
            <person name="Leger M."/>
            <person name="Sarrasin M."/>
            <person name="Vlcek C."/>
            <person name="Roger A.J."/>
            <person name="Elias M."/>
            <person name="Lang B.F."/>
        </authorList>
    </citation>
    <scope>NUCLEOTIDE SEQUENCE</scope>
    <source>
        <strain evidence="11">And28</strain>
    </source>
</reference>
<dbReference type="GO" id="GO:0015227">
    <property type="term" value="F:O-acyl-L-carnitine transmembrane transporter activity"/>
    <property type="evidence" value="ECO:0007669"/>
    <property type="project" value="TreeGrafter"/>
</dbReference>
<evidence type="ECO:0000256" key="6">
    <source>
        <dbReference type="ARBA" id="ARBA00022989"/>
    </source>
</evidence>
<feature type="repeat" description="Solcar" evidence="9">
    <location>
        <begin position="7"/>
        <end position="103"/>
    </location>
</feature>
<dbReference type="GO" id="GO:1902603">
    <property type="term" value="P:carnitine transmembrane transport"/>
    <property type="evidence" value="ECO:0007669"/>
    <property type="project" value="TreeGrafter"/>
</dbReference>
<dbReference type="Proteomes" id="UP000799049">
    <property type="component" value="Unassembled WGS sequence"/>
</dbReference>
<protein>
    <submittedName>
        <fullName evidence="11">Mitochondrial solute carrier family 25 (Mitochondrial carnitine/acylcarnitine transporter) member 20/29</fullName>
    </submittedName>
</protein>
<keyword evidence="7" id="KW-0496">Mitochondrion</keyword>
<dbReference type="InterPro" id="IPR018108">
    <property type="entry name" value="MCP_transmembrane"/>
</dbReference>
<dbReference type="InterPro" id="IPR023395">
    <property type="entry name" value="MCP_dom_sf"/>
</dbReference>
<evidence type="ECO:0000256" key="7">
    <source>
        <dbReference type="ARBA" id="ARBA00023128"/>
    </source>
</evidence>
<keyword evidence="12" id="KW-1185">Reference proteome</keyword>
<evidence type="ECO:0000256" key="2">
    <source>
        <dbReference type="ARBA" id="ARBA00006375"/>
    </source>
</evidence>
<dbReference type="AlphaFoldDB" id="A0A8K0AH34"/>
<evidence type="ECO:0000256" key="9">
    <source>
        <dbReference type="PROSITE-ProRule" id="PRU00282"/>
    </source>
</evidence>
<evidence type="ECO:0000313" key="12">
    <source>
        <dbReference type="Proteomes" id="UP000799049"/>
    </source>
</evidence>
<dbReference type="Gene3D" id="1.50.40.10">
    <property type="entry name" value="Mitochondrial carrier domain"/>
    <property type="match status" value="2"/>
</dbReference>
<keyword evidence="6" id="KW-1133">Transmembrane helix</keyword>
<dbReference type="SUPFAM" id="SSF103506">
    <property type="entry name" value="Mitochondrial carrier"/>
    <property type="match status" value="1"/>
</dbReference>
<keyword evidence="3 10" id="KW-0813">Transport</keyword>
<evidence type="ECO:0000256" key="4">
    <source>
        <dbReference type="ARBA" id="ARBA00022692"/>
    </source>
</evidence>
<feature type="repeat" description="Solcar" evidence="9">
    <location>
        <begin position="112"/>
        <end position="209"/>
    </location>
</feature>
<dbReference type="PANTHER" id="PTHR45624">
    <property type="entry name" value="MITOCHONDRIAL BASIC AMINO ACIDS TRANSPORTER-RELATED"/>
    <property type="match status" value="1"/>
</dbReference>
<dbReference type="Pfam" id="PF00153">
    <property type="entry name" value="Mito_carr"/>
    <property type="match status" value="3"/>
</dbReference>
<dbReference type="OrthoDB" id="14252at2759"/>
<evidence type="ECO:0000256" key="3">
    <source>
        <dbReference type="ARBA" id="ARBA00022448"/>
    </source>
</evidence>
<evidence type="ECO:0000256" key="1">
    <source>
        <dbReference type="ARBA" id="ARBA00004225"/>
    </source>
</evidence>
<feature type="repeat" description="Solcar" evidence="9">
    <location>
        <begin position="226"/>
        <end position="307"/>
    </location>
</feature>
<sequence length="313" mass="33415">MTGGEGGKVYQQFVAGTFGGAGLVIAGYPMDTIKVRLQTTVAAPAGGGGGLSAPVFRGPMDCLVRTVRHEGFRGLYKGVSSPLGGVPWMYTISFGSWGAAQKMLEKPGEKNLSLFRVSLAGAISGVATTVVTTPVELLKIRLQTQYSAGTIGDVANYKPKYNGLLDCAVKSYREHGIRKGLFRGFNSVLLRDVPGSFFYFGAYVYAKRALVPVCGVQSESELPMWAQLFAGGFGGVAAWATCLPLDAIKTRIQHDTEGKYKGVMDAFGQAIKEGGVKGLYRGVGPIFLRAFIADAVCFFCYEVAMKVLKKVDP</sequence>
<dbReference type="PROSITE" id="PS50920">
    <property type="entry name" value="SOLCAR"/>
    <property type="match status" value="3"/>
</dbReference>
<keyword evidence="8 9" id="KW-0472">Membrane</keyword>
<accession>A0A8K0AH34</accession>
<evidence type="ECO:0000256" key="5">
    <source>
        <dbReference type="ARBA" id="ARBA00022737"/>
    </source>
</evidence>
<dbReference type="GO" id="GO:0031966">
    <property type="term" value="C:mitochondrial membrane"/>
    <property type="evidence" value="ECO:0007669"/>
    <property type="project" value="UniProtKB-SubCell"/>
</dbReference>
<comment type="caution">
    <text evidence="11">The sequence shown here is derived from an EMBL/GenBank/DDBJ whole genome shotgun (WGS) entry which is preliminary data.</text>
</comment>
<dbReference type="EMBL" id="VRVR01000038">
    <property type="protein sequence ID" value="KAF0852413.1"/>
    <property type="molecule type" value="Genomic_DNA"/>
</dbReference>
<organism evidence="11 12">
    <name type="scientific">Andalucia godoyi</name>
    <name type="common">Flagellate</name>
    <dbReference type="NCBI Taxonomy" id="505711"/>
    <lineage>
        <taxon>Eukaryota</taxon>
        <taxon>Discoba</taxon>
        <taxon>Jakobida</taxon>
        <taxon>Andalucina</taxon>
        <taxon>Andaluciidae</taxon>
        <taxon>Andalucia</taxon>
    </lineage>
</organism>
<evidence type="ECO:0000256" key="8">
    <source>
        <dbReference type="ARBA" id="ARBA00023136"/>
    </source>
</evidence>
<comment type="similarity">
    <text evidence="2 10">Belongs to the mitochondrial carrier (TC 2.A.29) family.</text>
</comment>
<dbReference type="PANTHER" id="PTHR45624:SF4">
    <property type="entry name" value="CONGESTED-LIKE TRACHEA PROTEIN-RELATED"/>
    <property type="match status" value="1"/>
</dbReference>
<evidence type="ECO:0000256" key="10">
    <source>
        <dbReference type="RuleBase" id="RU000488"/>
    </source>
</evidence>
<dbReference type="GO" id="GO:0006839">
    <property type="term" value="P:mitochondrial transport"/>
    <property type="evidence" value="ECO:0007669"/>
    <property type="project" value="TreeGrafter"/>
</dbReference>
<gene>
    <name evidence="11" type="ORF">ANDGO_05884</name>
</gene>
<proteinExistence type="inferred from homology"/>
<keyword evidence="4 9" id="KW-0812">Transmembrane</keyword>
<name>A0A8K0AH34_ANDGO</name>